<evidence type="ECO:0000313" key="2">
    <source>
        <dbReference type="Proteomes" id="UP000828048"/>
    </source>
</evidence>
<dbReference type="EMBL" id="CM037162">
    <property type="protein sequence ID" value="KAH7863103.1"/>
    <property type="molecule type" value="Genomic_DNA"/>
</dbReference>
<reference evidence="1 2" key="1">
    <citation type="journal article" date="2021" name="Hortic Res">
        <title>High-quality reference genome and annotation aids understanding of berry development for evergreen blueberry (Vaccinium darrowii).</title>
        <authorList>
            <person name="Yu J."/>
            <person name="Hulse-Kemp A.M."/>
            <person name="Babiker E."/>
            <person name="Staton M."/>
        </authorList>
    </citation>
    <scope>NUCLEOTIDE SEQUENCE [LARGE SCALE GENOMIC DNA]</scope>
    <source>
        <strain evidence="2">cv. NJ 8807/NJ 8810</strain>
        <tissue evidence="1">Young leaf</tissue>
    </source>
</reference>
<proteinExistence type="predicted"/>
<accession>A0ACB7ZCE1</accession>
<comment type="caution">
    <text evidence="1">The sequence shown here is derived from an EMBL/GenBank/DDBJ whole genome shotgun (WGS) entry which is preliminary data.</text>
</comment>
<evidence type="ECO:0000313" key="1">
    <source>
        <dbReference type="EMBL" id="KAH7863103.1"/>
    </source>
</evidence>
<gene>
    <name evidence="1" type="ORF">Vadar_013384</name>
</gene>
<sequence>MNNRRRARKGARLQRRLIKPAAQRRITKSFSTTGGLDGLFREAADYIVSLQIRVKAMQVMVNLLSSSSDIDHE</sequence>
<name>A0ACB7ZCE1_9ERIC</name>
<organism evidence="1 2">
    <name type="scientific">Vaccinium darrowii</name>
    <dbReference type="NCBI Taxonomy" id="229202"/>
    <lineage>
        <taxon>Eukaryota</taxon>
        <taxon>Viridiplantae</taxon>
        <taxon>Streptophyta</taxon>
        <taxon>Embryophyta</taxon>
        <taxon>Tracheophyta</taxon>
        <taxon>Spermatophyta</taxon>
        <taxon>Magnoliopsida</taxon>
        <taxon>eudicotyledons</taxon>
        <taxon>Gunneridae</taxon>
        <taxon>Pentapetalae</taxon>
        <taxon>asterids</taxon>
        <taxon>Ericales</taxon>
        <taxon>Ericaceae</taxon>
        <taxon>Vaccinioideae</taxon>
        <taxon>Vaccinieae</taxon>
        <taxon>Vaccinium</taxon>
    </lineage>
</organism>
<keyword evidence="2" id="KW-1185">Reference proteome</keyword>
<dbReference type="Proteomes" id="UP000828048">
    <property type="component" value="Chromosome 12"/>
</dbReference>
<protein>
    <submittedName>
        <fullName evidence="1">Uncharacterized protein</fullName>
    </submittedName>
</protein>